<gene>
    <name evidence="10" type="ORF">NPIL_503121</name>
</gene>
<feature type="domain" description="C2H2-type" evidence="9">
    <location>
        <begin position="126"/>
        <end position="154"/>
    </location>
</feature>
<dbReference type="PANTHER" id="PTHR24394">
    <property type="entry name" value="ZINC FINGER PROTEIN"/>
    <property type="match status" value="1"/>
</dbReference>
<dbReference type="PROSITE" id="PS50157">
    <property type="entry name" value="ZINC_FINGER_C2H2_2"/>
    <property type="match status" value="3"/>
</dbReference>
<feature type="domain" description="C2H2-type" evidence="9">
    <location>
        <begin position="155"/>
        <end position="174"/>
    </location>
</feature>
<name>A0A8X6TYF5_NEPPI</name>
<keyword evidence="5" id="KW-0862">Zinc</keyword>
<dbReference type="InterPro" id="IPR036236">
    <property type="entry name" value="Znf_C2H2_sf"/>
</dbReference>
<dbReference type="Pfam" id="PF12874">
    <property type="entry name" value="zf-met"/>
    <property type="match status" value="1"/>
</dbReference>
<dbReference type="PROSITE" id="PS00028">
    <property type="entry name" value="ZINC_FINGER_C2H2_1"/>
    <property type="match status" value="1"/>
</dbReference>
<evidence type="ECO:0000256" key="8">
    <source>
        <dbReference type="SAM" id="MobiDB-lite"/>
    </source>
</evidence>
<sequence>MSSSDEEIPKCERHSVEYEPHPCEPIDLSIRATRYASSHSGEPSISSLLVNEGSPSDCQPVAQSALPGPESHANQFSNSYNQESTQSHQQTKQSPNKQISCSVCKKLYFKNYLQIHMRIHTGERPHTCKICGKSFTEQGHLKRHILRAHNKDNPFSCKFCKKQYARENSLKRHI</sequence>
<proteinExistence type="predicted"/>
<evidence type="ECO:0000313" key="10">
    <source>
        <dbReference type="EMBL" id="GFT63332.1"/>
    </source>
</evidence>
<feature type="domain" description="C2H2-type" evidence="9">
    <location>
        <begin position="99"/>
        <end position="125"/>
    </location>
</feature>
<dbReference type="Proteomes" id="UP000887013">
    <property type="component" value="Unassembled WGS sequence"/>
</dbReference>
<dbReference type="GO" id="GO:0005634">
    <property type="term" value="C:nucleus"/>
    <property type="evidence" value="ECO:0007669"/>
    <property type="project" value="UniProtKB-SubCell"/>
</dbReference>
<feature type="region of interest" description="Disordered" evidence="8">
    <location>
        <begin position="1"/>
        <end position="95"/>
    </location>
</feature>
<dbReference type="GO" id="GO:0008270">
    <property type="term" value="F:zinc ion binding"/>
    <property type="evidence" value="ECO:0007669"/>
    <property type="project" value="UniProtKB-KW"/>
</dbReference>
<feature type="compositionally biased region" description="Basic and acidic residues" evidence="8">
    <location>
        <begin position="7"/>
        <end position="24"/>
    </location>
</feature>
<evidence type="ECO:0000313" key="11">
    <source>
        <dbReference type="Proteomes" id="UP000887013"/>
    </source>
</evidence>
<comment type="subcellular location">
    <subcellularLocation>
        <location evidence="1">Nucleus</location>
    </subcellularLocation>
</comment>
<evidence type="ECO:0000256" key="1">
    <source>
        <dbReference type="ARBA" id="ARBA00004123"/>
    </source>
</evidence>
<keyword evidence="11" id="KW-1185">Reference proteome</keyword>
<reference evidence="10" key="1">
    <citation type="submission" date="2020-08" db="EMBL/GenBank/DDBJ databases">
        <title>Multicomponent nature underlies the extraordinary mechanical properties of spider dragline silk.</title>
        <authorList>
            <person name="Kono N."/>
            <person name="Nakamura H."/>
            <person name="Mori M."/>
            <person name="Yoshida Y."/>
            <person name="Ohtoshi R."/>
            <person name="Malay A.D."/>
            <person name="Moran D.A.P."/>
            <person name="Tomita M."/>
            <person name="Numata K."/>
            <person name="Arakawa K."/>
        </authorList>
    </citation>
    <scope>NUCLEOTIDE SEQUENCE</scope>
</reference>
<feature type="compositionally biased region" description="Polar residues" evidence="8">
    <location>
        <begin position="35"/>
        <end position="57"/>
    </location>
</feature>
<dbReference type="SUPFAM" id="SSF57667">
    <property type="entry name" value="beta-beta-alpha zinc fingers"/>
    <property type="match status" value="1"/>
</dbReference>
<protein>
    <recommendedName>
        <fullName evidence="9">C2H2-type domain-containing protein</fullName>
    </recommendedName>
</protein>
<dbReference type="PANTHER" id="PTHR24394:SF44">
    <property type="entry name" value="ZINC FINGER PROTEIN 271-LIKE"/>
    <property type="match status" value="1"/>
</dbReference>
<feature type="compositionally biased region" description="Polar residues" evidence="8">
    <location>
        <begin position="72"/>
        <end position="95"/>
    </location>
</feature>
<comment type="caution">
    <text evidence="10">The sequence shown here is derived from an EMBL/GenBank/DDBJ whole genome shotgun (WGS) entry which is preliminary data.</text>
</comment>
<dbReference type="AlphaFoldDB" id="A0A8X6TYF5"/>
<evidence type="ECO:0000256" key="3">
    <source>
        <dbReference type="ARBA" id="ARBA00022737"/>
    </source>
</evidence>
<evidence type="ECO:0000259" key="9">
    <source>
        <dbReference type="PROSITE" id="PS50157"/>
    </source>
</evidence>
<evidence type="ECO:0000256" key="5">
    <source>
        <dbReference type="ARBA" id="ARBA00022833"/>
    </source>
</evidence>
<evidence type="ECO:0000256" key="6">
    <source>
        <dbReference type="ARBA" id="ARBA00023242"/>
    </source>
</evidence>
<dbReference type="SMART" id="SM00355">
    <property type="entry name" value="ZnF_C2H2"/>
    <property type="match status" value="3"/>
</dbReference>
<keyword evidence="3" id="KW-0677">Repeat</keyword>
<dbReference type="Pfam" id="PF00096">
    <property type="entry name" value="zf-C2H2"/>
    <property type="match status" value="1"/>
</dbReference>
<dbReference type="OrthoDB" id="6077919at2759"/>
<evidence type="ECO:0000256" key="7">
    <source>
        <dbReference type="PROSITE-ProRule" id="PRU00042"/>
    </source>
</evidence>
<keyword evidence="2" id="KW-0479">Metal-binding</keyword>
<dbReference type="InterPro" id="IPR013087">
    <property type="entry name" value="Znf_C2H2_type"/>
</dbReference>
<keyword evidence="6" id="KW-0539">Nucleus</keyword>
<dbReference type="FunFam" id="3.30.160.60:FF:000624">
    <property type="entry name" value="zinc finger protein 697"/>
    <property type="match status" value="1"/>
</dbReference>
<dbReference type="Gene3D" id="3.30.160.60">
    <property type="entry name" value="Classic Zinc Finger"/>
    <property type="match status" value="3"/>
</dbReference>
<dbReference type="GO" id="GO:0000981">
    <property type="term" value="F:DNA-binding transcription factor activity, RNA polymerase II-specific"/>
    <property type="evidence" value="ECO:0007669"/>
    <property type="project" value="TreeGrafter"/>
</dbReference>
<evidence type="ECO:0000256" key="2">
    <source>
        <dbReference type="ARBA" id="ARBA00022723"/>
    </source>
</evidence>
<dbReference type="EMBL" id="BMAW01019433">
    <property type="protein sequence ID" value="GFT63332.1"/>
    <property type="molecule type" value="Genomic_DNA"/>
</dbReference>
<accession>A0A8X6TYF5</accession>
<keyword evidence="4 7" id="KW-0863">Zinc-finger</keyword>
<evidence type="ECO:0000256" key="4">
    <source>
        <dbReference type="ARBA" id="ARBA00022771"/>
    </source>
</evidence>
<organism evidence="10 11">
    <name type="scientific">Nephila pilipes</name>
    <name type="common">Giant wood spider</name>
    <name type="synonym">Nephila maculata</name>
    <dbReference type="NCBI Taxonomy" id="299642"/>
    <lineage>
        <taxon>Eukaryota</taxon>
        <taxon>Metazoa</taxon>
        <taxon>Ecdysozoa</taxon>
        <taxon>Arthropoda</taxon>
        <taxon>Chelicerata</taxon>
        <taxon>Arachnida</taxon>
        <taxon>Araneae</taxon>
        <taxon>Araneomorphae</taxon>
        <taxon>Entelegynae</taxon>
        <taxon>Araneoidea</taxon>
        <taxon>Nephilidae</taxon>
        <taxon>Nephila</taxon>
    </lineage>
</organism>